<accession>A0A934NCX2</accession>
<evidence type="ECO:0000313" key="3">
    <source>
        <dbReference type="Proteomes" id="UP000620075"/>
    </source>
</evidence>
<gene>
    <name evidence="2" type="ORF">JF888_04075</name>
</gene>
<dbReference type="RefSeq" id="WP_338176824.1">
    <property type="nucleotide sequence ID" value="NZ_JAEKNQ010000019.1"/>
</dbReference>
<evidence type="ECO:0000313" key="2">
    <source>
        <dbReference type="EMBL" id="MBJ7602359.1"/>
    </source>
</evidence>
<dbReference type="EMBL" id="JAEKNQ010000019">
    <property type="protein sequence ID" value="MBJ7602359.1"/>
    <property type="molecule type" value="Genomic_DNA"/>
</dbReference>
<dbReference type="AlphaFoldDB" id="A0A934NCX2"/>
<evidence type="ECO:0000256" key="1">
    <source>
        <dbReference type="SAM" id="MobiDB-lite"/>
    </source>
</evidence>
<feature type="region of interest" description="Disordered" evidence="1">
    <location>
        <begin position="47"/>
        <end position="72"/>
    </location>
</feature>
<comment type="caution">
    <text evidence="2">The sequence shown here is derived from an EMBL/GenBank/DDBJ whole genome shotgun (WGS) entry which is preliminary data.</text>
</comment>
<name>A0A934NCX2_9BACT</name>
<sequence length="107" mass="11073">MGGIPYVLAGPTAAAGFLFGYPLKAGSAGSKILWVVSTPRNNAALEIQAQPSGSSEPLLKESRPADSGPGEIYPDGVAVPTAGCWHFSLQWATGHAELDLLYSSSSR</sequence>
<dbReference type="Proteomes" id="UP000620075">
    <property type="component" value="Unassembled WGS sequence"/>
</dbReference>
<organism evidence="2 3">
    <name type="scientific">Candidatus Dormiibacter inghamiae</name>
    <dbReference type="NCBI Taxonomy" id="3127013"/>
    <lineage>
        <taxon>Bacteria</taxon>
        <taxon>Bacillati</taxon>
        <taxon>Candidatus Dormiibacterota</taxon>
        <taxon>Candidatus Dormibacteria</taxon>
        <taxon>Candidatus Dormibacterales</taxon>
        <taxon>Candidatus Dormibacteraceae</taxon>
        <taxon>Candidatus Dormiibacter</taxon>
    </lineage>
</organism>
<proteinExistence type="predicted"/>
<protein>
    <submittedName>
        <fullName evidence="2">Uncharacterized protein</fullName>
    </submittedName>
</protein>
<reference evidence="2 3" key="1">
    <citation type="submission" date="2020-10" db="EMBL/GenBank/DDBJ databases">
        <title>Ca. Dormibacterota MAGs.</title>
        <authorList>
            <person name="Montgomery K."/>
        </authorList>
    </citation>
    <scope>NUCLEOTIDE SEQUENCE [LARGE SCALE GENOMIC DNA]</scope>
    <source>
        <strain evidence="2">SC8811_S16_3</strain>
    </source>
</reference>